<comment type="caution">
    <text evidence="1">The sequence shown here is derived from an EMBL/GenBank/DDBJ whole genome shotgun (WGS) entry which is preliminary data.</text>
</comment>
<dbReference type="Proteomes" id="UP000828048">
    <property type="component" value="Chromosome 9"/>
</dbReference>
<protein>
    <submittedName>
        <fullName evidence="1">Uncharacterized protein</fullName>
    </submittedName>
</protein>
<reference evidence="1 2" key="1">
    <citation type="journal article" date="2021" name="Hortic Res">
        <title>High-quality reference genome and annotation aids understanding of berry development for evergreen blueberry (Vaccinium darrowii).</title>
        <authorList>
            <person name="Yu J."/>
            <person name="Hulse-Kemp A.M."/>
            <person name="Babiker E."/>
            <person name="Staton M."/>
        </authorList>
    </citation>
    <scope>NUCLEOTIDE SEQUENCE [LARGE SCALE GENOMIC DNA]</scope>
    <source>
        <strain evidence="2">cv. NJ 8807/NJ 8810</strain>
        <tissue evidence="1">Young leaf</tissue>
    </source>
</reference>
<evidence type="ECO:0000313" key="1">
    <source>
        <dbReference type="EMBL" id="KAH7866398.1"/>
    </source>
</evidence>
<name>A0ACB7ZKA5_9ERIC</name>
<gene>
    <name evidence="1" type="ORF">Vadar_019849</name>
</gene>
<dbReference type="EMBL" id="CM037159">
    <property type="protein sequence ID" value="KAH7866398.1"/>
    <property type="molecule type" value="Genomic_DNA"/>
</dbReference>
<evidence type="ECO:0000313" key="2">
    <source>
        <dbReference type="Proteomes" id="UP000828048"/>
    </source>
</evidence>
<accession>A0ACB7ZKA5</accession>
<proteinExistence type="predicted"/>
<sequence length="550" mass="61821">MHFMACTVRFSSPTFAFESSKRFRRSKAGRHLHQVHCSSSLSTEPSSENPEDSENPRGHAEPNVIIMERYANGTSKRYIFDDDWKVRTFFEEKGVESNKFQGSHFSIVELSWLPDIVRDFILPAGFPGSVSDDYLEYMLLQFPTNVTAWICHALVTSSLLKAVGVGFSGTTAAASAAAIRWVTKDGIGAVGRLFIGGRFGNLFDDDPKQWRMYADFIGSLGSIFDLTTQLYPGYFLPLASLGNLTKAVARGLKDPSFRVIQNHFAISGNLGEVAAKEEVWEVAAQLLGLALGIVLLDAPGLSTSYPLLVVTWLTMRLLHLWLRYQSLSVLQFSNINLKRARILAKSHVKHASVPGCADCNRLENILSWERFLKPRIIFGVSLEEMLGGEISVYKVKMLLKLYAREKYVLIVSKQSKIDFEVFVTFKVGATSQTILRSVWQTYWLHQNCNSSTDCFDQIDQSLVELEDRFQHFMEQLKGAGWDTQQLSLKKSVPVMIEVQVVLLKLGGAVRYDRGAQMAINLAAFDHGQNACTASEVVGEGRRTWFRKRRL</sequence>
<organism evidence="1 2">
    <name type="scientific">Vaccinium darrowii</name>
    <dbReference type="NCBI Taxonomy" id="229202"/>
    <lineage>
        <taxon>Eukaryota</taxon>
        <taxon>Viridiplantae</taxon>
        <taxon>Streptophyta</taxon>
        <taxon>Embryophyta</taxon>
        <taxon>Tracheophyta</taxon>
        <taxon>Spermatophyta</taxon>
        <taxon>Magnoliopsida</taxon>
        <taxon>eudicotyledons</taxon>
        <taxon>Gunneridae</taxon>
        <taxon>Pentapetalae</taxon>
        <taxon>asterids</taxon>
        <taxon>Ericales</taxon>
        <taxon>Ericaceae</taxon>
        <taxon>Vaccinioideae</taxon>
        <taxon>Vaccinieae</taxon>
        <taxon>Vaccinium</taxon>
    </lineage>
</organism>
<keyword evidence="2" id="KW-1185">Reference proteome</keyword>